<feature type="region of interest" description="Disordered" evidence="1">
    <location>
        <begin position="415"/>
        <end position="446"/>
    </location>
</feature>
<dbReference type="Proteomes" id="UP000270856">
    <property type="component" value="Unassembled WGS sequence"/>
</dbReference>
<dbReference type="OrthoDB" id="9793251at2"/>
<evidence type="ECO:0000259" key="2">
    <source>
        <dbReference type="Pfam" id="PF07603"/>
    </source>
</evidence>
<reference evidence="3 4" key="1">
    <citation type="submission" date="2018-11" db="EMBL/GenBank/DDBJ databases">
        <title>Aureibaculum marinum gen. nov., sp. nov., a member of the family Flavobacteriaceae isolated from the Bohai Sea.</title>
        <authorList>
            <person name="Ji X."/>
        </authorList>
    </citation>
    <scope>NUCLEOTIDE SEQUENCE [LARGE SCALE GENOMIC DNA]</scope>
    <source>
        <strain evidence="3 4">BH-SD17</strain>
    </source>
</reference>
<feature type="domain" description="Lcl C-terminal" evidence="2">
    <location>
        <begin position="85"/>
        <end position="210"/>
    </location>
</feature>
<dbReference type="RefSeq" id="WP_123898770.1">
    <property type="nucleotide sequence ID" value="NZ_RPFJ01000024.1"/>
</dbReference>
<proteinExistence type="predicted"/>
<evidence type="ECO:0000313" key="4">
    <source>
        <dbReference type="Proteomes" id="UP000270856"/>
    </source>
</evidence>
<feature type="domain" description="Lcl C-terminal" evidence="2">
    <location>
        <begin position="226"/>
        <end position="323"/>
    </location>
</feature>
<dbReference type="PANTHER" id="PTHR35812">
    <property type="entry name" value="LIPOPROTEIN"/>
    <property type="match status" value="1"/>
</dbReference>
<keyword evidence="4" id="KW-1185">Reference proteome</keyword>
<sequence length="504" mass="55906">MKLAHIKSLKSIIFIALLYSVLLLVSCKSELPTTTNLNYPIVDTNQGFSYNNYNQIEGPKEGDAFYGQDAQYTGNIPSYTDNGNGVITDNITGLEWTQSLSEAAMPWSDASKYCDTLTTGGYTDWRLPTVKELWSIRDFSQGWPWVDTDYFYLVSDGSEQRQHHSWTSNKYLVKSEYQNRQLEGEPSFIVNDWTGHIKAMSGNRFVRAVRGNTSYGVNNFVDNGDETITDKATGLMWSKNDNGEAINWEAALAYAENATIAGYTDWRLPNIKELQSIADYSGDFPAMDTTYFNLTKLKNMKGQTDYPFYWSSTSNPYIEAYHNESGESDTAENTLKPGYTYAWILSAGYCVDREGNDLHGAGAVVFDTKSEDVSDHSGIEVFYHHVRLVRDGNVKKTPEGDPSTVKKNRVVTFPEGIVNGEGRPGQGGPPDGERGPEHGNGPDFSPGVTYLKTINITVSAEKLASIVAGPPAPSATTLVTNFAKNEIEITEAQAQKLLDTLQLR</sequence>
<dbReference type="PANTHER" id="PTHR35812:SF1">
    <property type="entry name" value="LIPOPROTEIN"/>
    <property type="match status" value="1"/>
</dbReference>
<accession>A0A3N4NLM4</accession>
<dbReference type="InterPro" id="IPR011460">
    <property type="entry name" value="Lcl_C"/>
</dbReference>
<evidence type="ECO:0000256" key="1">
    <source>
        <dbReference type="SAM" id="MobiDB-lite"/>
    </source>
</evidence>
<dbReference type="PROSITE" id="PS51257">
    <property type="entry name" value="PROKAR_LIPOPROTEIN"/>
    <property type="match status" value="1"/>
</dbReference>
<dbReference type="AlphaFoldDB" id="A0A3N4NLM4"/>
<evidence type="ECO:0000313" key="3">
    <source>
        <dbReference type="EMBL" id="RPD94096.1"/>
    </source>
</evidence>
<gene>
    <name evidence="3" type="ORF">EGM88_12645</name>
</gene>
<protein>
    <submittedName>
        <fullName evidence="3">DUF1566 domain-containing protein</fullName>
    </submittedName>
</protein>
<organism evidence="3 4">
    <name type="scientific">Aureibaculum marinum</name>
    <dbReference type="NCBI Taxonomy" id="2487930"/>
    <lineage>
        <taxon>Bacteria</taxon>
        <taxon>Pseudomonadati</taxon>
        <taxon>Bacteroidota</taxon>
        <taxon>Flavobacteriia</taxon>
        <taxon>Flavobacteriales</taxon>
        <taxon>Flavobacteriaceae</taxon>
        <taxon>Aureibaculum</taxon>
    </lineage>
</organism>
<name>A0A3N4NLM4_9FLAO</name>
<dbReference type="EMBL" id="RPFJ01000024">
    <property type="protein sequence ID" value="RPD94096.1"/>
    <property type="molecule type" value="Genomic_DNA"/>
</dbReference>
<dbReference type="Pfam" id="PF07603">
    <property type="entry name" value="Lcl_C"/>
    <property type="match status" value="2"/>
</dbReference>
<comment type="caution">
    <text evidence="3">The sequence shown here is derived from an EMBL/GenBank/DDBJ whole genome shotgun (WGS) entry which is preliminary data.</text>
</comment>